<sequence>MDRGLQGQPPRLCVPIYPMYAAAFCSDKVQRRAAAARTLTYAERKRERKNERLEYVTRSNDTLDESHPRWSQAASSASTCEAALYAQAFGPVIFIHWHAAAAARGIYLSIQLRDRSRPSDLNDENVSRSRKDRWIIHNTLLVNDTMTLHQ</sequence>
<protein>
    <submittedName>
        <fullName evidence="1">Uncharacterized protein</fullName>
    </submittedName>
</protein>
<accession>A0ABD2XED8</accession>
<dbReference type="AlphaFoldDB" id="A0ABD2XED8"/>
<keyword evidence="2" id="KW-1185">Reference proteome</keyword>
<dbReference type="Proteomes" id="UP001627154">
    <property type="component" value="Unassembled WGS sequence"/>
</dbReference>
<dbReference type="EMBL" id="JBJJXI010000031">
    <property type="protein sequence ID" value="KAL3403228.1"/>
    <property type="molecule type" value="Genomic_DNA"/>
</dbReference>
<comment type="caution">
    <text evidence="1">The sequence shown here is derived from an EMBL/GenBank/DDBJ whole genome shotgun (WGS) entry which is preliminary data.</text>
</comment>
<evidence type="ECO:0000313" key="2">
    <source>
        <dbReference type="Proteomes" id="UP001627154"/>
    </source>
</evidence>
<evidence type="ECO:0000313" key="1">
    <source>
        <dbReference type="EMBL" id="KAL3403228.1"/>
    </source>
</evidence>
<proteinExistence type="predicted"/>
<name>A0ABD2XED8_9HYME</name>
<organism evidence="1 2">
    <name type="scientific">Trichogramma kaykai</name>
    <dbReference type="NCBI Taxonomy" id="54128"/>
    <lineage>
        <taxon>Eukaryota</taxon>
        <taxon>Metazoa</taxon>
        <taxon>Ecdysozoa</taxon>
        <taxon>Arthropoda</taxon>
        <taxon>Hexapoda</taxon>
        <taxon>Insecta</taxon>
        <taxon>Pterygota</taxon>
        <taxon>Neoptera</taxon>
        <taxon>Endopterygota</taxon>
        <taxon>Hymenoptera</taxon>
        <taxon>Apocrita</taxon>
        <taxon>Proctotrupomorpha</taxon>
        <taxon>Chalcidoidea</taxon>
        <taxon>Trichogrammatidae</taxon>
        <taxon>Trichogramma</taxon>
    </lineage>
</organism>
<gene>
    <name evidence="1" type="ORF">TKK_003838</name>
</gene>
<reference evidence="1 2" key="1">
    <citation type="journal article" date="2024" name="bioRxiv">
        <title>A reference genome for Trichogramma kaykai: A tiny desert-dwelling parasitoid wasp with competing sex-ratio distorters.</title>
        <authorList>
            <person name="Culotta J."/>
            <person name="Lindsey A.R."/>
        </authorList>
    </citation>
    <scope>NUCLEOTIDE SEQUENCE [LARGE SCALE GENOMIC DNA]</scope>
    <source>
        <strain evidence="1 2">KSX58</strain>
    </source>
</reference>